<feature type="compositionally biased region" description="Basic and acidic residues" evidence="1">
    <location>
        <begin position="21"/>
        <end position="32"/>
    </location>
</feature>
<sequence>MSSRHPRVLGLESGLGGARRTKGETPAEEDPKVSTSDRLPLAPNAPCIARAFGACGGKMLCWQATELIILIPDATPTFMGSCCFHLHTHHPPPSSIYVAMPAASPPTSLVTHAGMPAAAFVSMPTFLVLSMSALLQF</sequence>
<protein>
    <submittedName>
        <fullName evidence="2">Uncharacterized protein</fullName>
    </submittedName>
</protein>
<dbReference type="AlphaFoldDB" id="A0A9P5N967"/>
<evidence type="ECO:0000313" key="2">
    <source>
        <dbReference type="EMBL" id="KAF8874808.1"/>
    </source>
</evidence>
<proteinExistence type="predicted"/>
<organism evidence="2 3">
    <name type="scientific">Gymnopilus junonius</name>
    <name type="common">Spectacular rustgill mushroom</name>
    <name type="synonym">Gymnopilus spectabilis subsp. junonius</name>
    <dbReference type="NCBI Taxonomy" id="109634"/>
    <lineage>
        <taxon>Eukaryota</taxon>
        <taxon>Fungi</taxon>
        <taxon>Dikarya</taxon>
        <taxon>Basidiomycota</taxon>
        <taxon>Agaricomycotina</taxon>
        <taxon>Agaricomycetes</taxon>
        <taxon>Agaricomycetidae</taxon>
        <taxon>Agaricales</taxon>
        <taxon>Agaricineae</taxon>
        <taxon>Hymenogastraceae</taxon>
        <taxon>Gymnopilus</taxon>
    </lineage>
</organism>
<name>A0A9P5N967_GYMJU</name>
<reference evidence="2" key="1">
    <citation type="submission" date="2020-11" db="EMBL/GenBank/DDBJ databases">
        <authorList>
            <consortium name="DOE Joint Genome Institute"/>
            <person name="Ahrendt S."/>
            <person name="Riley R."/>
            <person name="Andreopoulos W."/>
            <person name="LaButti K."/>
            <person name="Pangilinan J."/>
            <person name="Ruiz-duenas F.J."/>
            <person name="Barrasa J.M."/>
            <person name="Sanchez-Garcia M."/>
            <person name="Camarero S."/>
            <person name="Miyauchi S."/>
            <person name="Serrano A."/>
            <person name="Linde D."/>
            <person name="Babiker R."/>
            <person name="Drula E."/>
            <person name="Ayuso-Fernandez I."/>
            <person name="Pacheco R."/>
            <person name="Padilla G."/>
            <person name="Ferreira P."/>
            <person name="Barriuso J."/>
            <person name="Kellner H."/>
            <person name="Castanera R."/>
            <person name="Alfaro M."/>
            <person name="Ramirez L."/>
            <person name="Pisabarro A.G."/>
            <person name="Kuo A."/>
            <person name="Tritt A."/>
            <person name="Lipzen A."/>
            <person name="He G."/>
            <person name="Yan M."/>
            <person name="Ng V."/>
            <person name="Cullen D."/>
            <person name="Martin F."/>
            <person name="Rosso M.-N."/>
            <person name="Henrissat B."/>
            <person name="Hibbett D."/>
            <person name="Martinez A.T."/>
            <person name="Grigoriev I.V."/>
        </authorList>
    </citation>
    <scope>NUCLEOTIDE SEQUENCE</scope>
    <source>
        <strain evidence="2">AH 44721</strain>
    </source>
</reference>
<dbReference type="EMBL" id="JADNYJ010000207">
    <property type="protein sequence ID" value="KAF8874808.1"/>
    <property type="molecule type" value="Genomic_DNA"/>
</dbReference>
<evidence type="ECO:0000256" key="1">
    <source>
        <dbReference type="SAM" id="MobiDB-lite"/>
    </source>
</evidence>
<dbReference type="Proteomes" id="UP000724874">
    <property type="component" value="Unassembled WGS sequence"/>
</dbReference>
<feature type="region of interest" description="Disordered" evidence="1">
    <location>
        <begin position="1"/>
        <end position="38"/>
    </location>
</feature>
<gene>
    <name evidence="2" type="ORF">CPB84DRAFT_1853475</name>
</gene>
<accession>A0A9P5N967</accession>
<evidence type="ECO:0000313" key="3">
    <source>
        <dbReference type="Proteomes" id="UP000724874"/>
    </source>
</evidence>
<comment type="caution">
    <text evidence="2">The sequence shown here is derived from an EMBL/GenBank/DDBJ whole genome shotgun (WGS) entry which is preliminary data.</text>
</comment>
<keyword evidence="3" id="KW-1185">Reference proteome</keyword>